<dbReference type="AlphaFoldDB" id="A0A7I4YT06"/>
<evidence type="ECO:0000313" key="2">
    <source>
        <dbReference type="WBParaSite" id="HCON_00130980-00001"/>
    </source>
</evidence>
<evidence type="ECO:0000313" key="1">
    <source>
        <dbReference type="Proteomes" id="UP000025227"/>
    </source>
</evidence>
<organism evidence="1 2">
    <name type="scientific">Haemonchus contortus</name>
    <name type="common">Barber pole worm</name>
    <dbReference type="NCBI Taxonomy" id="6289"/>
    <lineage>
        <taxon>Eukaryota</taxon>
        <taxon>Metazoa</taxon>
        <taxon>Ecdysozoa</taxon>
        <taxon>Nematoda</taxon>
        <taxon>Chromadorea</taxon>
        <taxon>Rhabditida</taxon>
        <taxon>Rhabditina</taxon>
        <taxon>Rhabditomorpha</taxon>
        <taxon>Strongyloidea</taxon>
        <taxon>Trichostrongylidae</taxon>
        <taxon>Haemonchus</taxon>
    </lineage>
</organism>
<reference evidence="2" key="1">
    <citation type="submission" date="2020-12" db="UniProtKB">
        <authorList>
            <consortium name="WormBaseParasite"/>
        </authorList>
    </citation>
    <scope>IDENTIFICATION</scope>
    <source>
        <strain evidence="2">MHco3</strain>
    </source>
</reference>
<keyword evidence="1" id="KW-1185">Reference proteome</keyword>
<proteinExistence type="predicted"/>
<accession>A0A7I4YT06</accession>
<protein>
    <submittedName>
        <fullName evidence="2">DUF4145 domain-containing protein</fullName>
    </submittedName>
</protein>
<sequence>MDEAAEAGKSIREARQSFVYCRTKMTSLRWTDQINTAFRRAMEKVIYDFYSDPFDSHVYLPTHHLRQDDYITPSLLHSEIRHVITSMKNCTAHGPDRIKHLKSLSTVMVRTLARLSMRYLSECRVHVVENPTTLDGCL</sequence>
<name>A0A7I4YT06_HAECO</name>
<dbReference type="Proteomes" id="UP000025227">
    <property type="component" value="Unplaced"/>
</dbReference>
<dbReference type="WBParaSite" id="HCON_00130980-00001">
    <property type="protein sequence ID" value="HCON_00130980-00001"/>
    <property type="gene ID" value="HCON_00130980"/>
</dbReference>